<evidence type="ECO:0000313" key="16">
    <source>
        <dbReference type="WBParaSite" id="SMRG1_39640.1"/>
    </source>
</evidence>
<sequence>MFRSRINLIFISFHKLPNQFHTSSNKVRSLAKIPVSPVTYQVFLGGLSCGIFAIAWISKSKKPRIITLEELAQHNCKERGVWVSLKGKVYDVTSFVDDHPGGDKILLAAGSDVSSFWSVYAFHYQSHVLKILEKYYIGELDKSDFVEEEDNEDIYSSDPQRNPDLKVLSQRPFNAETPLSSICSNPITPTDLFFVRNHLPVPDVDPETYRLEIASSVIKVNNQPLNLSLKLEDILKNYPRKSLVSTIVCAGNRRSDMIKYDIKKAELEERSPYVKGLSWSEGAISTAEWTGVPLVDLLAYHLLPSNQRTNYQALYELLKNAGVRHIRFDGLDIDPTGGAFGSSLPIDLALDPQREVIIAFEMNNKPLTRDHGFPLRIIIPGSIGARQVKWLGQITLSTDESESFWQQGDYKYVLPMGDGKVADLKGLPAILDYPVQSVICKPSDGQTLKNTGSVSLSGYAFSGGGRGIISVRISSDGGRSWYEAKLSPASPPAAEGDVTDIDNPHSLKNRSVKQWAWTIWTVEVPIPKDIREVEFVCSAVDSSYNTQPEFCSATLNIRGLLSNCWHRINVKFDASS</sequence>
<evidence type="ECO:0000259" key="14">
    <source>
        <dbReference type="PROSITE" id="PS50255"/>
    </source>
</evidence>
<dbReference type="InterPro" id="IPR036374">
    <property type="entry name" value="OxRdtase_Mopterin-bd_sf"/>
</dbReference>
<accession>A0AA84ZNQ1</accession>
<evidence type="ECO:0000256" key="11">
    <source>
        <dbReference type="ARBA" id="ARBA00023004"/>
    </source>
</evidence>
<comment type="cofactor">
    <cofactor evidence="1">
        <name>Mo-molybdopterin</name>
        <dbReference type="ChEBI" id="CHEBI:71302"/>
    </cofactor>
</comment>
<dbReference type="GO" id="GO:0008482">
    <property type="term" value="F:sulfite oxidase activity"/>
    <property type="evidence" value="ECO:0007669"/>
    <property type="project" value="UniProtKB-EC"/>
</dbReference>
<keyword evidence="9" id="KW-0479">Metal-binding</keyword>
<evidence type="ECO:0000256" key="8">
    <source>
        <dbReference type="ARBA" id="ARBA00022617"/>
    </source>
</evidence>
<evidence type="ECO:0000256" key="3">
    <source>
        <dbReference type="ARBA" id="ARBA00004569"/>
    </source>
</evidence>
<keyword evidence="13" id="KW-0812">Transmembrane</keyword>
<dbReference type="SUPFAM" id="SSF55856">
    <property type="entry name" value="Cytochrome b5-like heme/steroid binding domain"/>
    <property type="match status" value="1"/>
</dbReference>
<dbReference type="Pfam" id="PF00174">
    <property type="entry name" value="Oxidored_molyb"/>
    <property type="match status" value="1"/>
</dbReference>
<evidence type="ECO:0000256" key="5">
    <source>
        <dbReference type="ARBA" id="ARBA00004971"/>
    </source>
</evidence>
<dbReference type="Gene3D" id="3.90.420.10">
    <property type="entry name" value="Oxidoreductase, molybdopterin-binding domain"/>
    <property type="match status" value="1"/>
</dbReference>
<dbReference type="Pfam" id="PF00173">
    <property type="entry name" value="Cyt-b5"/>
    <property type="match status" value="1"/>
</dbReference>
<organism evidence="15 16">
    <name type="scientific">Schistosoma margrebowiei</name>
    <dbReference type="NCBI Taxonomy" id="48269"/>
    <lineage>
        <taxon>Eukaryota</taxon>
        <taxon>Metazoa</taxon>
        <taxon>Spiralia</taxon>
        <taxon>Lophotrochozoa</taxon>
        <taxon>Platyhelminthes</taxon>
        <taxon>Trematoda</taxon>
        <taxon>Digenea</taxon>
        <taxon>Strigeidida</taxon>
        <taxon>Schistosomatoidea</taxon>
        <taxon>Schistosomatidae</taxon>
        <taxon>Schistosoma</taxon>
    </lineage>
</organism>
<reference evidence="16" key="1">
    <citation type="submission" date="2023-11" db="UniProtKB">
        <authorList>
            <consortium name="WormBaseParasite"/>
        </authorList>
    </citation>
    <scope>IDENTIFICATION</scope>
</reference>
<evidence type="ECO:0000256" key="1">
    <source>
        <dbReference type="ARBA" id="ARBA00001924"/>
    </source>
</evidence>
<dbReference type="PROSITE" id="PS00191">
    <property type="entry name" value="CYTOCHROME_B5_1"/>
    <property type="match status" value="1"/>
</dbReference>
<dbReference type="InterPro" id="IPR005066">
    <property type="entry name" value="MoCF_OxRdtse_dimer"/>
</dbReference>
<dbReference type="PRINTS" id="PR00407">
    <property type="entry name" value="EUMOPTERIN"/>
</dbReference>
<proteinExistence type="predicted"/>
<dbReference type="InterPro" id="IPR036400">
    <property type="entry name" value="Cyt_B5-like_heme/steroid_sf"/>
</dbReference>
<comment type="subcellular location">
    <subcellularLocation>
        <location evidence="3">Mitochondrion intermembrane space</location>
    </subcellularLocation>
</comment>
<dbReference type="GO" id="GO:0020037">
    <property type="term" value="F:heme binding"/>
    <property type="evidence" value="ECO:0007669"/>
    <property type="project" value="InterPro"/>
</dbReference>
<dbReference type="Pfam" id="PF03404">
    <property type="entry name" value="Mo-co_dimer"/>
    <property type="match status" value="1"/>
</dbReference>
<dbReference type="Gene3D" id="3.10.120.10">
    <property type="entry name" value="Cytochrome b5-like heme/steroid binding domain"/>
    <property type="match status" value="1"/>
</dbReference>
<dbReference type="GO" id="GO:0006790">
    <property type="term" value="P:sulfur compound metabolic process"/>
    <property type="evidence" value="ECO:0007669"/>
    <property type="project" value="TreeGrafter"/>
</dbReference>
<keyword evidence="7" id="KW-0500">Molybdenum</keyword>
<evidence type="ECO:0000256" key="10">
    <source>
        <dbReference type="ARBA" id="ARBA00023002"/>
    </source>
</evidence>
<comment type="pathway">
    <text evidence="4">Sulfur metabolism.</text>
</comment>
<keyword evidence="13" id="KW-1133">Transmembrane helix</keyword>
<dbReference type="InterPro" id="IPR018506">
    <property type="entry name" value="Cyt_B5_heme-BS"/>
</dbReference>
<dbReference type="FunFam" id="3.10.120.10:FF:000007">
    <property type="entry name" value="Sulfite oxidase, mitochondrial"/>
    <property type="match status" value="1"/>
</dbReference>
<dbReference type="InterPro" id="IPR000572">
    <property type="entry name" value="OxRdtase_Mopterin-bd_dom"/>
</dbReference>
<evidence type="ECO:0000256" key="13">
    <source>
        <dbReference type="SAM" id="Phobius"/>
    </source>
</evidence>
<dbReference type="PANTHER" id="PTHR19372">
    <property type="entry name" value="SULFITE REDUCTASE"/>
    <property type="match status" value="1"/>
</dbReference>
<keyword evidence="11" id="KW-0408">Iron</keyword>
<keyword evidence="13" id="KW-0472">Membrane</keyword>
<dbReference type="InterPro" id="IPR014756">
    <property type="entry name" value="Ig_E-set"/>
</dbReference>
<dbReference type="GO" id="GO:0030151">
    <property type="term" value="F:molybdenum ion binding"/>
    <property type="evidence" value="ECO:0007669"/>
    <property type="project" value="InterPro"/>
</dbReference>
<dbReference type="SMART" id="SM01117">
    <property type="entry name" value="Cyt-b5"/>
    <property type="match status" value="1"/>
</dbReference>
<dbReference type="PRINTS" id="PR00363">
    <property type="entry name" value="CYTOCHROMEB5"/>
</dbReference>
<dbReference type="InterPro" id="IPR008335">
    <property type="entry name" value="Mopterin_OxRdtase_euk"/>
</dbReference>
<dbReference type="GO" id="GO:0005758">
    <property type="term" value="C:mitochondrial intermembrane space"/>
    <property type="evidence" value="ECO:0007669"/>
    <property type="project" value="UniProtKB-SubCell"/>
</dbReference>
<protein>
    <recommendedName>
        <fullName evidence="6">sulfite oxidase</fullName>
        <ecNumber evidence="6">1.8.3.1</ecNumber>
    </recommendedName>
</protein>
<dbReference type="PANTHER" id="PTHR19372:SF7">
    <property type="entry name" value="SULFITE OXIDASE, MITOCHONDRIAL"/>
    <property type="match status" value="1"/>
</dbReference>
<dbReference type="FunFam" id="3.90.420.10:FF:000002">
    <property type="entry name" value="sulfite oxidase, mitochondrial"/>
    <property type="match status" value="1"/>
</dbReference>
<evidence type="ECO:0000256" key="2">
    <source>
        <dbReference type="ARBA" id="ARBA00001970"/>
    </source>
</evidence>
<keyword evidence="12" id="KW-0496">Mitochondrion</keyword>
<keyword evidence="10" id="KW-0560">Oxidoreductase</keyword>
<comment type="cofactor">
    <cofactor evidence="2">
        <name>heme b</name>
        <dbReference type="ChEBI" id="CHEBI:60344"/>
    </cofactor>
</comment>
<evidence type="ECO:0000256" key="7">
    <source>
        <dbReference type="ARBA" id="ARBA00022505"/>
    </source>
</evidence>
<dbReference type="GO" id="GO:0043546">
    <property type="term" value="F:molybdopterin cofactor binding"/>
    <property type="evidence" value="ECO:0007669"/>
    <property type="project" value="TreeGrafter"/>
</dbReference>
<keyword evidence="8" id="KW-0349">Heme</keyword>
<dbReference type="EC" id="1.8.3.1" evidence="6"/>
<feature type="transmembrane region" description="Helical" evidence="13">
    <location>
        <begin position="38"/>
        <end position="57"/>
    </location>
</feature>
<evidence type="ECO:0000256" key="12">
    <source>
        <dbReference type="ARBA" id="ARBA00023128"/>
    </source>
</evidence>
<dbReference type="PROSITE" id="PS50255">
    <property type="entry name" value="CYTOCHROME_B5_2"/>
    <property type="match status" value="1"/>
</dbReference>
<evidence type="ECO:0000256" key="4">
    <source>
        <dbReference type="ARBA" id="ARBA00004678"/>
    </source>
</evidence>
<dbReference type="WBParaSite" id="SMRG1_39640.1">
    <property type="protein sequence ID" value="SMRG1_39640.1"/>
    <property type="gene ID" value="SMRG1_39640"/>
</dbReference>
<dbReference type="AlphaFoldDB" id="A0AA84ZNQ1"/>
<dbReference type="SUPFAM" id="SSF81296">
    <property type="entry name" value="E set domains"/>
    <property type="match status" value="1"/>
</dbReference>
<evidence type="ECO:0000256" key="6">
    <source>
        <dbReference type="ARBA" id="ARBA00012505"/>
    </source>
</evidence>
<evidence type="ECO:0000256" key="9">
    <source>
        <dbReference type="ARBA" id="ARBA00022723"/>
    </source>
</evidence>
<feature type="domain" description="Cytochrome b5 heme-binding" evidence="14">
    <location>
        <begin position="63"/>
        <end position="141"/>
    </location>
</feature>
<dbReference type="Gene3D" id="2.60.40.650">
    <property type="match status" value="1"/>
</dbReference>
<name>A0AA84ZNQ1_9TREM</name>
<dbReference type="Proteomes" id="UP000050790">
    <property type="component" value="Unassembled WGS sequence"/>
</dbReference>
<comment type="pathway">
    <text evidence="5">Energy metabolism; sulfur metabolism.</text>
</comment>
<dbReference type="InterPro" id="IPR001199">
    <property type="entry name" value="Cyt_B5-like_heme/steroid-bd"/>
</dbReference>
<dbReference type="SUPFAM" id="SSF56524">
    <property type="entry name" value="Oxidoreductase molybdopterin-binding domain"/>
    <property type="match status" value="1"/>
</dbReference>
<evidence type="ECO:0000313" key="15">
    <source>
        <dbReference type="Proteomes" id="UP000050790"/>
    </source>
</evidence>